<dbReference type="PANTHER" id="PTHR34047:SF8">
    <property type="entry name" value="PROTEIN YKFC"/>
    <property type="match status" value="1"/>
</dbReference>
<evidence type="ECO:0000256" key="1">
    <source>
        <dbReference type="ARBA" id="ARBA00034120"/>
    </source>
</evidence>
<comment type="caution">
    <text evidence="3">The sequence shown here is derived from an EMBL/GenBank/DDBJ whole genome shotgun (WGS) entry which is preliminary data.</text>
</comment>
<evidence type="ECO:0000313" key="3">
    <source>
        <dbReference type="EMBL" id="MDM1697412.1"/>
    </source>
</evidence>
<dbReference type="InterPro" id="IPR051083">
    <property type="entry name" value="GrpII_Intron_Splice-Mob/Def"/>
</dbReference>
<dbReference type="GO" id="GO:0003964">
    <property type="term" value="F:RNA-directed DNA polymerase activity"/>
    <property type="evidence" value="ECO:0007669"/>
    <property type="project" value="UniProtKB-KW"/>
</dbReference>
<dbReference type="SUPFAM" id="SSF56672">
    <property type="entry name" value="DNA/RNA polymerases"/>
    <property type="match status" value="1"/>
</dbReference>
<feature type="region of interest" description="Disordered" evidence="2">
    <location>
        <begin position="1"/>
        <end position="21"/>
    </location>
</feature>
<dbReference type="InterPro" id="IPR043502">
    <property type="entry name" value="DNA/RNA_pol_sf"/>
</dbReference>
<comment type="similarity">
    <text evidence="1">Belongs to the bacterial reverse transcriptase family.</text>
</comment>
<proteinExistence type="inferred from homology"/>
<name>A0AAW7DUW9_9GAMM</name>
<keyword evidence="3" id="KW-0695">RNA-directed DNA polymerase</keyword>
<dbReference type="PANTHER" id="PTHR34047">
    <property type="entry name" value="NUCLEAR INTRON MATURASE 1, MITOCHONDRIAL-RELATED"/>
    <property type="match status" value="1"/>
</dbReference>
<reference evidence="3" key="2">
    <citation type="journal article" date="2022" name="Sci. Total Environ.">
        <title>Prevalence, transmission, and molecular epidemiology of tet(X)-positive bacteria among humans, animals, and environmental niches in China: An epidemiological, and genomic-based study.</title>
        <authorList>
            <person name="Dong N."/>
            <person name="Zeng Y."/>
            <person name="Cai C."/>
            <person name="Sun C."/>
            <person name="Lu J."/>
            <person name="Liu C."/>
            <person name="Zhou H."/>
            <person name="Sun Q."/>
            <person name="Shu L."/>
            <person name="Wang H."/>
            <person name="Wang Y."/>
            <person name="Wang S."/>
            <person name="Wu C."/>
            <person name="Chan E.W."/>
            <person name="Chen G."/>
            <person name="Shen Z."/>
            <person name="Chen S."/>
            <person name="Zhang R."/>
        </authorList>
    </citation>
    <scope>NUCLEOTIDE SEQUENCE</scope>
    <source>
        <strain evidence="3">DF46-2-2</strain>
    </source>
</reference>
<keyword evidence="3" id="KW-0808">Transferase</keyword>
<dbReference type="Proteomes" id="UP001173465">
    <property type="component" value="Unassembled WGS sequence"/>
</dbReference>
<organism evidence="3 4">
    <name type="scientific">Thiopseudomonas alkaliphila</name>
    <dbReference type="NCBI Taxonomy" id="1697053"/>
    <lineage>
        <taxon>Bacteria</taxon>
        <taxon>Pseudomonadati</taxon>
        <taxon>Pseudomonadota</taxon>
        <taxon>Gammaproteobacteria</taxon>
        <taxon>Pseudomonadales</taxon>
        <taxon>Pseudomonadaceae</taxon>
        <taxon>Thiopseudomonas</taxon>
    </lineage>
</organism>
<sequence>MSHLNTRTPSGDDVTQRSDMKPAFSNDLFEHVLQEDNLSAAWKRVRANKGAAGIDGMTIDEFPAWVRSGHWKALKQQLVTGCYQPAPVRRVEIAKPDGGTRQLGIPTVTDRVIQQAI</sequence>
<reference evidence="3" key="1">
    <citation type="submission" date="2020-06" db="EMBL/GenBank/DDBJ databases">
        <authorList>
            <person name="Dong N."/>
        </authorList>
    </citation>
    <scope>NUCLEOTIDE SEQUENCE</scope>
    <source>
        <strain evidence="3">DF46-2-2</strain>
    </source>
</reference>
<keyword evidence="3" id="KW-0548">Nucleotidyltransferase</keyword>
<accession>A0AAW7DUW9</accession>
<dbReference type="AlphaFoldDB" id="A0AAW7DUW9"/>
<evidence type="ECO:0000313" key="4">
    <source>
        <dbReference type="Proteomes" id="UP001173465"/>
    </source>
</evidence>
<gene>
    <name evidence="3" type="ORF">HX099_12320</name>
</gene>
<evidence type="ECO:0000256" key="2">
    <source>
        <dbReference type="SAM" id="MobiDB-lite"/>
    </source>
</evidence>
<feature type="non-terminal residue" evidence="3">
    <location>
        <position position="117"/>
    </location>
</feature>
<dbReference type="EMBL" id="JACANB010000039">
    <property type="protein sequence ID" value="MDM1697412.1"/>
    <property type="molecule type" value="Genomic_DNA"/>
</dbReference>
<protein>
    <submittedName>
        <fullName evidence="3">Group II intron reverse transcriptase/maturase</fullName>
    </submittedName>
</protein>